<dbReference type="PROSITE" id="PS50110">
    <property type="entry name" value="RESPONSE_REGULATORY"/>
    <property type="match status" value="1"/>
</dbReference>
<feature type="domain" description="GGDEF" evidence="6">
    <location>
        <begin position="167"/>
        <end position="304"/>
    </location>
</feature>
<dbReference type="InterPro" id="IPR050469">
    <property type="entry name" value="Diguanylate_Cyclase"/>
</dbReference>
<name>A0A4R7JKR7_9GAMM</name>
<protein>
    <recommendedName>
        <fullName evidence="2">diguanylate cyclase</fullName>
        <ecNumber evidence="2">2.7.7.65</ecNumber>
    </recommendedName>
</protein>
<dbReference type="NCBIfam" id="TIGR00254">
    <property type="entry name" value="GGDEF"/>
    <property type="match status" value="1"/>
</dbReference>
<dbReference type="FunFam" id="3.30.70.270:FF:000001">
    <property type="entry name" value="Diguanylate cyclase domain protein"/>
    <property type="match status" value="1"/>
</dbReference>
<dbReference type="RefSeq" id="WP_133736805.1">
    <property type="nucleotide sequence ID" value="NZ_SOAX01000006.1"/>
</dbReference>
<evidence type="ECO:0000313" key="8">
    <source>
        <dbReference type="Proteomes" id="UP000295830"/>
    </source>
</evidence>
<feature type="modified residue" description="4-aspartylphosphate" evidence="4">
    <location>
        <position position="57"/>
    </location>
</feature>
<dbReference type="AlphaFoldDB" id="A0A4R7JKR7"/>
<dbReference type="Pfam" id="PF00990">
    <property type="entry name" value="GGDEF"/>
    <property type="match status" value="1"/>
</dbReference>
<proteinExistence type="predicted"/>
<dbReference type="Gene3D" id="3.30.70.270">
    <property type="match status" value="1"/>
</dbReference>
<accession>A0A4R7JKR7</accession>
<dbReference type="GO" id="GO:1902201">
    <property type="term" value="P:negative regulation of bacterial-type flagellum-dependent cell motility"/>
    <property type="evidence" value="ECO:0007669"/>
    <property type="project" value="TreeGrafter"/>
</dbReference>
<dbReference type="SMART" id="SM00448">
    <property type="entry name" value="REC"/>
    <property type="match status" value="1"/>
</dbReference>
<dbReference type="PANTHER" id="PTHR45138">
    <property type="entry name" value="REGULATORY COMPONENTS OF SENSORY TRANSDUCTION SYSTEM"/>
    <property type="match status" value="1"/>
</dbReference>
<dbReference type="GO" id="GO:0052621">
    <property type="term" value="F:diguanylate cyclase activity"/>
    <property type="evidence" value="ECO:0007669"/>
    <property type="project" value="UniProtKB-EC"/>
</dbReference>
<dbReference type="GO" id="GO:0005886">
    <property type="term" value="C:plasma membrane"/>
    <property type="evidence" value="ECO:0007669"/>
    <property type="project" value="TreeGrafter"/>
</dbReference>
<dbReference type="PROSITE" id="PS50887">
    <property type="entry name" value="GGDEF"/>
    <property type="match status" value="1"/>
</dbReference>
<dbReference type="EC" id="2.7.7.65" evidence="2"/>
<dbReference type="InterPro" id="IPR029787">
    <property type="entry name" value="Nucleotide_cyclase"/>
</dbReference>
<dbReference type="OrthoDB" id="9812260at2"/>
<comment type="cofactor">
    <cofactor evidence="1">
        <name>Mg(2+)</name>
        <dbReference type="ChEBI" id="CHEBI:18420"/>
    </cofactor>
</comment>
<keyword evidence="4" id="KW-0597">Phosphoprotein</keyword>
<dbReference type="Proteomes" id="UP000295830">
    <property type="component" value="Unassembled WGS sequence"/>
</dbReference>
<evidence type="ECO:0000256" key="1">
    <source>
        <dbReference type="ARBA" id="ARBA00001946"/>
    </source>
</evidence>
<organism evidence="7 8">
    <name type="scientific">Halospina denitrificans</name>
    <dbReference type="NCBI Taxonomy" id="332522"/>
    <lineage>
        <taxon>Bacteria</taxon>
        <taxon>Pseudomonadati</taxon>
        <taxon>Pseudomonadota</taxon>
        <taxon>Gammaproteobacteria</taxon>
        <taxon>Halospina</taxon>
    </lineage>
</organism>
<keyword evidence="8" id="KW-1185">Reference proteome</keyword>
<dbReference type="PANTHER" id="PTHR45138:SF9">
    <property type="entry name" value="DIGUANYLATE CYCLASE DGCM-RELATED"/>
    <property type="match status" value="1"/>
</dbReference>
<reference evidence="7 8" key="1">
    <citation type="submission" date="2019-03" db="EMBL/GenBank/DDBJ databases">
        <title>Genomic Encyclopedia of Type Strains, Phase IV (KMG-IV): sequencing the most valuable type-strain genomes for metagenomic binning, comparative biology and taxonomic classification.</title>
        <authorList>
            <person name="Goeker M."/>
        </authorList>
    </citation>
    <scope>NUCLEOTIDE SEQUENCE [LARGE SCALE GENOMIC DNA]</scope>
    <source>
        <strain evidence="7 8">DSM 15505</strain>
    </source>
</reference>
<evidence type="ECO:0000256" key="4">
    <source>
        <dbReference type="PROSITE-ProRule" id="PRU00169"/>
    </source>
</evidence>
<dbReference type="Pfam" id="PF00072">
    <property type="entry name" value="Response_reg"/>
    <property type="match status" value="1"/>
</dbReference>
<comment type="caution">
    <text evidence="7">The sequence shown here is derived from an EMBL/GenBank/DDBJ whole genome shotgun (WGS) entry which is preliminary data.</text>
</comment>
<comment type="catalytic activity">
    <reaction evidence="3">
        <text>2 GTP = 3',3'-c-di-GMP + 2 diphosphate</text>
        <dbReference type="Rhea" id="RHEA:24898"/>
        <dbReference type="ChEBI" id="CHEBI:33019"/>
        <dbReference type="ChEBI" id="CHEBI:37565"/>
        <dbReference type="ChEBI" id="CHEBI:58805"/>
        <dbReference type="EC" id="2.7.7.65"/>
    </reaction>
</comment>
<dbReference type="GO" id="GO:0000160">
    <property type="term" value="P:phosphorelay signal transduction system"/>
    <property type="evidence" value="ECO:0007669"/>
    <property type="project" value="InterPro"/>
</dbReference>
<dbReference type="EMBL" id="SOAX01000006">
    <property type="protein sequence ID" value="TDT38592.1"/>
    <property type="molecule type" value="Genomic_DNA"/>
</dbReference>
<evidence type="ECO:0000256" key="3">
    <source>
        <dbReference type="ARBA" id="ARBA00034247"/>
    </source>
</evidence>
<dbReference type="SUPFAM" id="SSF52172">
    <property type="entry name" value="CheY-like"/>
    <property type="match status" value="1"/>
</dbReference>
<dbReference type="SMART" id="SM00267">
    <property type="entry name" value="GGDEF"/>
    <property type="match status" value="1"/>
</dbReference>
<dbReference type="InterPro" id="IPR001789">
    <property type="entry name" value="Sig_transdc_resp-reg_receiver"/>
</dbReference>
<dbReference type="SUPFAM" id="SSF55073">
    <property type="entry name" value="Nucleotide cyclase"/>
    <property type="match status" value="1"/>
</dbReference>
<evidence type="ECO:0000256" key="2">
    <source>
        <dbReference type="ARBA" id="ARBA00012528"/>
    </source>
</evidence>
<gene>
    <name evidence="7" type="ORF">DES49_2572</name>
</gene>
<dbReference type="InterPro" id="IPR043128">
    <property type="entry name" value="Rev_trsase/Diguanyl_cyclase"/>
</dbReference>
<dbReference type="InterPro" id="IPR000160">
    <property type="entry name" value="GGDEF_dom"/>
</dbReference>
<dbReference type="InterPro" id="IPR011006">
    <property type="entry name" value="CheY-like_superfamily"/>
</dbReference>
<evidence type="ECO:0000313" key="7">
    <source>
        <dbReference type="EMBL" id="TDT38592.1"/>
    </source>
</evidence>
<feature type="domain" description="Response regulatory" evidence="5">
    <location>
        <begin position="8"/>
        <end position="124"/>
    </location>
</feature>
<evidence type="ECO:0000259" key="6">
    <source>
        <dbReference type="PROSITE" id="PS50887"/>
    </source>
</evidence>
<dbReference type="GO" id="GO:0043709">
    <property type="term" value="P:cell adhesion involved in single-species biofilm formation"/>
    <property type="evidence" value="ECO:0007669"/>
    <property type="project" value="TreeGrafter"/>
</dbReference>
<sequence length="304" mass="32817">MSDTGLQCVLVIDGSPDIHYIVGAQLKSERVSLLHAHGAEEGAALAAEHLPDLILLDLDMPDTDGMTLCAQLKADRTLADIPVIFLTGNMDVATKVKAFDMGAVDYVTKPFDAIELKARVRAALRTKRYHDLLTSKAQIDALTGLWNRGYLSDRLSSEVSVMAREASPVSVIMVDIDHFKSINDTHGHSFGDMVIQQVGESFVRSCRESDVVCRYGDDEFALILRNTSGASALALAERLCTDVAALEFSRGRQPVPVTASFGVATSDQFDDLAEVTAETLLGAADKALYSAKSQGRNRARGGQD</sequence>
<dbReference type="Gene3D" id="3.40.50.2300">
    <property type="match status" value="1"/>
</dbReference>
<dbReference type="CDD" id="cd01949">
    <property type="entry name" value="GGDEF"/>
    <property type="match status" value="1"/>
</dbReference>
<evidence type="ECO:0000259" key="5">
    <source>
        <dbReference type="PROSITE" id="PS50110"/>
    </source>
</evidence>